<dbReference type="InterPro" id="IPR022764">
    <property type="entry name" value="Peptidase_S54_rhomboid_dom"/>
</dbReference>
<feature type="domain" description="Peptidase S54 rhomboid" evidence="8">
    <location>
        <begin position="76"/>
        <end position="219"/>
    </location>
</feature>
<comment type="subcellular location">
    <subcellularLocation>
        <location evidence="1">Membrane</location>
        <topology evidence="1">Multi-pass membrane protein</topology>
    </subcellularLocation>
</comment>
<dbReference type="GO" id="GO:0004252">
    <property type="term" value="F:serine-type endopeptidase activity"/>
    <property type="evidence" value="ECO:0007669"/>
    <property type="project" value="InterPro"/>
</dbReference>
<gene>
    <name evidence="9" type="ORF">GH266_11760</name>
</gene>
<dbReference type="PANTHER" id="PTHR43731">
    <property type="entry name" value="RHOMBOID PROTEASE"/>
    <property type="match status" value="1"/>
</dbReference>
<feature type="transmembrane region" description="Helical" evidence="7">
    <location>
        <begin position="18"/>
        <end position="34"/>
    </location>
</feature>
<evidence type="ECO:0000256" key="2">
    <source>
        <dbReference type="ARBA" id="ARBA00009045"/>
    </source>
</evidence>
<evidence type="ECO:0000259" key="8">
    <source>
        <dbReference type="Pfam" id="PF01694"/>
    </source>
</evidence>
<evidence type="ECO:0000256" key="4">
    <source>
        <dbReference type="ARBA" id="ARBA00022801"/>
    </source>
</evidence>
<name>A0A857C8B6_9HYPH</name>
<dbReference type="InterPro" id="IPR035952">
    <property type="entry name" value="Rhomboid-like_sf"/>
</dbReference>
<dbReference type="RefSeq" id="WP_158194072.1">
    <property type="nucleotide sequence ID" value="NZ_CP046908.1"/>
</dbReference>
<reference evidence="9 10" key="1">
    <citation type="submission" date="2019-12" db="EMBL/GenBank/DDBJ databases">
        <title>The genome of Stappia indica PHM037.</title>
        <authorList>
            <person name="Kacar D."/>
            <person name="Galan B."/>
            <person name="Canedo L."/>
            <person name="Rodriguez P."/>
            <person name="de la Calle F."/>
            <person name="Garcia J.L."/>
        </authorList>
    </citation>
    <scope>NUCLEOTIDE SEQUENCE [LARGE SCALE GENOMIC DNA]</scope>
    <source>
        <strain evidence="9 10">PHM037</strain>
    </source>
</reference>
<feature type="transmembrane region" description="Helical" evidence="7">
    <location>
        <begin position="201"/>
        <end position="218"/>
    </location>
</feature>
<dbReference type="Pfam" id="PF01694">
    <property type="entry name" value="Rhomboid"/>
    <property type="match status" value="1"/>
</dbReference>
<dbReference type="GO" id="GO:0006508">
    <property type="term" value="P:proteolysis"/>
    <property type="evidence" value="ECO:0007669"/>
    <property type="project" value="UniProtKB-KW"/>
</dbReference>
<dbReference type="GO" id="GO:0016020">
    <property type="term" value="C:membrane"/>
    <property type="evidence" value="ECO:0007669"/>
    <property type="project" value="UniProtKB-SubCell"/>
</dbReference>
<keyword evidence="6 7" id="KW-0472">Membrane</keyword>
<keyword evidence="4" id="KW-0378">Hydrolase</keyword>
<dbReference type="InterPro" id="IPR050925">
    <property type="entry name" value="Rhomboid_protease_S54"/>
</dbReference>
<evidence type="ECO:0000256" key="1">
    <source>
        <dbReference type="ARBA" id="ARBA00004141"/>
    </source>
</evidence>
<dbReference type="AlphaFoldDB" id="A0A857C8B6"/>
<dbReference type="KEGG" id="siw:GH266_11760"/>
<keyword evidence="9" id="KW-0645">Protease</keyword>
<dbReference type="SUPFAM" id="SSF144091">
    <property type="entry name" value="Rhomboid-like"/>
    <property type="match status" value="1"/>
</dbReference>
<evidence type="ECO:0000313" key="10">
    <source>
        <dbReference type="Proteomes" id="UP000435648"/>
    </source>
</evidence>
<organism evidence="9 10">
    <name type="scientific">Stappia indica</name>
    <dbReference type="NCBI Taxonomy" id="538381"/>
    <lineage>
        <taxon>Bacteria</taxon>
        <taxon>Pseudomonadati</taxon>
        <taxon>Pseudomonadota</taxon>
        <taxon>Alphaproteobacteria</taxon>
        <taxon>Hyphomicrobiales</taxon>
        <taxon>Stappiaceae</taxon>
        <taxon>Stappia</taxon>
    </lineage>
</organism>
<dbReference type="Proteomes" id="UP000435648">
    <property type="component" value="Chromosome"/>
</dbReference>
<evidence type="ECO:0000256" key="6">
    <source>
        <dbReference type="ARBA" id="ARBA00023136"/>
    </source>
</evidence>
<evidence type="ECO:0000256" key="5">
    <source>
        <dbReference type="ARBA" id="ARBA00022989"/>
    </source>
</evidence>
<evidence type="ECO:0000313" key="9">
    <source>
        <dbReference type="EMBL" id="QGZ35119.1"/>
    </source>
</evidence>
<feature type="transmembrane region" description="Helical" evidence="7">
    <location>
        <begin position="176"/>
        <end position="195"/>
    </location>
</feature>
<proteinExistence type="inferred from homology"/>
<dbReference type="PANTHER" id="PTHR43731:SF14">
    <property type="entry name" value="PRESENILIN-ASSOCIATED RHOMBOID-LIKE PROTEIN, MITOCHONDRIAL"/>
    <property type="match status" value="1"/>
</dbReference>
<comment type="similarity">
    <text evidence="2">Belongs to the peptidase S54 family.</text>
</comment>
<protein>
    <submittedName>
        <fullName evidence="9">Rhomboid family intramembrane serine protease</fullName>
    </submittedName>
</protein>
<keyword evidence="5 7" id="KW-1133">Transmembrane helix</keyword>
<dbReference type="OrthoDB" id="9813074at2"/>
<feature type="transmembrane region" description="Helical" evidence="7">
    <location>
        <begin position="77"/>
        <end position="99"/>
    </location>
</feature>
<feature type="transmembrane region" description="Helical" evidence="7">
    <location>
        <begin position="111"/>
        <end position="130"/>
    </location>
</feature>
<keyword evidence="3 7" id="KW-0812">Transmembrane</keyword>
<dbReference type="EMBL" id="CP046908">
    <property type="protein sequence ID" value="QGZ35119.1"/>
    <property type="molecule type" value="Genomic_DNA"/>
</dbReference>
<evidence type="ECO:0000256" key="3">
    <source>
        <dbReference type="ARBA" id="ARBA00022692"/>
    </source>
</evidence>
<dbReference type="Gene3D" id="1.20.1540.10">
    <property type="entry name" value="Rhomboid-like"/>
    <property type="match status" value="1"/>
</dbReference>
<feature type="transmembrane region" description="Helical" evidence="7">
    <location>
        <begin position="136"/>
        <end position="156"/>
    </location>
</feature>
<sequence>MFIPLYDHKPLVHVRRQFVTWGLILANVAIFLLIQQGGLSEPAMQASSLSYGLIPAVLFDVRDLAPHLAVFPEPAALVTYAFLHGSWMHLGGNMLFLWVFGDNVEDAMGHFRFLVFYLLCAAAAGYGHALTEPGSVVPLIGASGAVAGVIGAYLVLHPKVRVWVLAFGRLPLRLPASWVLGAWIGFQVVMAFGFGDHQVAWWAHVAGALAGALLVVPMRRRGVPLFDRGI</sequence>
<accession>A0A857C8B6</accession>
<evidence type="ECO:0000256" key="7">
    <source>
        <dbReference type="SAM" id="Phobius"/>
    </source>
</evidence>